<name>A0A9D1YAX2_9FIRM</name>
<dbReference type="EMBL" id="DXDU01000007">
    <property type="protein sequence ID" value="HIY25607.1"/>
    <property type="molecule type" value="Genomic_DNA"/>
</dbReference>
<dbReference type="InterPro" id="IPR018966">
    <property type="entry name" value="VTC_domain"/>
</dbReference>
<reference evidence="2" key="2">
    <citation type="submission" date="2021-04" db="EMBL/GenBank/DDBJ databases">
        <authorList>
            <person name="Gilroy R."/>
        </authorList>
    </citation>
    <scope>NUCLEOTIDE SEQUENCE</scope>
    <source>
        <strain evidence="2">1282</strain>
    </source>
</reference>
<organism evidence="2 3">
    <name type="scientific">Candidatus Acutalibacter pullistercoris</name>
    <dbReference type="NCBI Taxonomy" id="2838418"/>
    <lineage>
        <taxon>Bacteria</taxon>
        <taxon>Bacillati</taxon>
        <taxon>Bacillota</taxon>
        <taxon>Clostridia</taxon>
        <taxon>Eubacteriales</taxon>
        <taxon>Acutalibacteraceae</taxon>
        <taxon>Acutalibacter</taxon>
    </lineage>
</organism>
<evidence type="ECO:0000313" key="2">
    <source>
        <dbReference type="EMBL" id="HIY25607.1"/>
    </source>
</evidence>
<dbReference type="GO" id="GO:0006799">
    <property type="term" value="P:polyphosphate biosynthetic process"/>
    <property type="evidence" value="ECO:0007669"/>
    <property type="project" value="UniProtKB-ARBA"/>
</dbReference>
<sequence length="222" mass="25844">MTWAQYQALRPALGTLLRRDPHVGPTGEYSIRSLYFDDMCQSAYEEKLSGVFARKKYRVRVYNCKDTAIHLECKYKQGPYICKESQDLSREEFGRLLAGDCRFLLKKEKPMAREFAADWYSKLLRPKVIVDYEREPYVMKAGTVRVTFDKAVRAVFPGEDLFDPGAPSYLAVPPDRLILELKYTGYLPKQVRRLFRVRDLPQVSASKYCLCVDRLQGRFQRG</sequence>
<gene>
    <name evidence="2" type="ORF">H9838_00345</name>
</gene>
<comment type="caution">
    <text evidence="2">The sequence shown here is derived from an EMBL/GenBank/DDBJ whole genome shotgun (WGS) entry which is preliminary data.</text>
</comment>
<proteinExistence type="predicted"/>
<reference evidence="2" key="1">
    <citation type="journal article" date="2021" name="PeerJ">
        <title>Extensive microbial diversity within the chicken gut microbiome revealed by metagenomics and culture.</title>
        <authorList>
            <person name="Gilroy R."/>
            <person name="Ravi A."/>
            <person name="Getino M."/>
            <person name="Pursley I."/>
            <person name="Horton D.L."/>
            <person name="Alikhan N.F."/>
            <person name="Baker D."/>
            <person name="Gharbi K."/>
            <person name="Hall N."/>
            <person name="Watson M."/>
            <person name="Adriaenssens E.M."/>
            <person name="Foster-Nyarko E."/>
            <person name="Jarju S."/>
            <person name="Secka A."/>
            <person name="Antonio M."/>
            <person name="Oren A."/>
            <person name="Chaudhuri R.R."/>
            <person name="La Ragione R."/>
            <person name="Hildebrand F."/>
            <person name="Pallen M.J."/>
        </authorList>
    </citation>
    <scope>NUCLEOTIDE SEQUENCE</scope>
    <source>
        <strain evidence="2">1282</strain>
    </source>
</reference>
<evidence type="ECO:0000259" key="1">
    <source>
        <dbReference type="Pfam" id="PF09359"/>
    </source>
</evidence>
<dbReference type="AlphaFoldDB" id="A0A9D1YAX2"/>
<dbReference type="Gene3D" id="3.20.100.30">
    <property type="entry name" value="VTC, catalytic tunnel domain"/>
    <property type="match status" value="1"/>
</dbReference>
<dbReference type="Proteomes" id="UP000823915">
    <property type="component" value="Unassembled WGS sequence"/>
</dbReference>
<dbReference type="Pfam" id="PF09359">
    <property type="entry name" value="VTC"/>
    <property type="match status" value="1"/>
</dbReference>
<feature type="domain" description="VTC" evidence="1">
    <location>
        <begin position="25"/>
        <end position="213"/>
    </location>
</feature>
<protein>
    <submittedName>
        <fullName evidence="2">Polyphosphate polymerase domain-containing protein</fullName>
    </submittedName>
</protein>
<evidence type="ECO:0000313" key="3">
    <source>
        <dbReference type="Proteomes" id="UP000823915"/>
    </source>
</evidence>
<dbReference type="InterPro" id="IPR042267">
    <property type="entry name" value="VTC_sf"/>
</dbReference>
<dbReference type="CDD" id="cd07750">
    <property type="entry name" value="PolyPPase_VTC_like"/>
    <property type="match status" value="1"/>
</dbReference>
<accession>A0A9D1YAX2</accession>